<evidence type="ECO:0000313" key="1">
    <source>
        <dbReference type="EMBL" id="SBT18977.1"/>
    </source>
</evidence>
<dbReference type="OrthoDB" id="6077837at2"/>
<dbReference type="EMBL" id="FLRA01000023">
    <property type="protein sequence ID" value="SBT18977.1"/>
    <property type="molecule type" value="Genomic_DNA"/>
</dbReference>
<organism evidence="1 4">
    <name type="scientific">Marinomonas gallaica</name>
    <dbReference type="NCBI Taxonomy" id="1806667"/>
    <lineage>
        <taxon>Bacteria</taxon>
        <taxon>Pseudomonadati</taxon>
        <taxon>Pseudomonadota</taxon>
        <taxon>Gammaproteobacteria</taxon>
        <taxon>Oceanospirillales</taxon>
        <taxon>Oceanospirillaceae</taxon>
        <taxon>Marinomonas</taxon>
    </lineage>
</organism>
<evidence type="ECO:0000313" key="2">
    <source>
        <dbReference type="EMBL" id="SBT21932.1"/>
    </source>
</evidence>
<dbReference type="AlphaFoldDB" id="A0A1C3JV01"/>
<dbReference type="RefSeq" id="WP_067038204.1">
    <property type="nucleotide sequence ID" value="NZ_FLRA01000023.1"/>
</dbReference>
<accession>A0A1C3JV01</accession>
<evidence type="ECO:0000313" key="3">
    <source>
        <dbReference type="Proteomes" id="UP000092840"/>
    </source>
</evidence>
<gene>
    <name evidence="1" type="ORF">MGA5115_03138</name>
    <name evidence="2" type="ORF">MGA5116_02542</name>
</gene>
<dbReference type="Pfam" id="PF22098">
    <property type="entry name" value="DUF6942"/>
    <property type="match status" value="1"/>
</dbReference>
<dbReference type="Proteomes" id="UP000092871">
    <property type="component" value="Unassembled WGS sequence"/>
</dbReference>
<reference evidence="2 3" key="2">
    <citation type="submission" date="2016-06" db="EMBL/GenBank/DDBJ databases">
        <authorList>
            <person name="Rodrigo-Torres L."/>
            <person name="Arahal D.R."/>
        </authorList>
    </citation>
    <scope>NUCLEOTIDE SEQUENCE [LARGE SCALE GENOMIC DNA]</scope>
    <source>
        <strain evidence="2 3">CECT 5116</strain>
    </source>
</reference>
<protein>
    <submittedName>
        <fullName evidence="1">Uncharacterized protein</fullName>
    </submittedName>
</protein>
<dbReference type="Proteomes" id="UP000092840">
    <property type="component" value="Unassembled WGS sequence"/>
</dbReference>
<dbReference type="InterPro" id="IPR054222">
    <property type="entry name" value="DUF6942"/>
</dbReference>
<evidence type="ECO:0000313" key="4">
    <source>
        <dbReference type="Proteomes" id="UP000092871"/>
    </source>
</evidence>
<reference evidence="1 4" key="1">
    <citation type="submission" date="2016-06" db="EMBL/GenBank/DDBJ databases">
        <authorList>
            <person name="Kjaerup R.B."/>
            <person name="Dalgaard T.S."/>
            <person name="Juul-Madsen H.R."/>
        </authorList>
    </citation>
    <scope>NUCLEOTIDE SEQUENCE [LARGE SCALE GENOMIC DNA]</scope>
    <source>
        <strain evidence="1 4">CECT 5115</strain>
    </source>
</reference>
<keyword evidence="3" id="KW-1185">Reference proteome</keyword>
<name>A0A1C3JV01_9GAMM</name>
<dbReference type="EMBL" id="FLRB01000013">
    <property type="protein sequence ID" value="SBT21932.1"/>
    <property type="molecule type" value="Genomic_DNA"/>
</dbReference>
<proteinExistence type="predicted"/>
<sequence>MNFLLPNPPILPDGCANYLHCSPVDLISINGNHWRKILTIIAKLSAKPDEDWRIVRDQYIWQRVRLYFCFNDLPNTEQYLFIVGKTFEKECAIPFDGTYLGDEKHHAIKKGATYWVPYLDYRQFPNALIDTLRQQIYRDEYND</sequence>